<dbReference type="InterPro" id="IPR029787">
    <property type="entry name" value="Nucleotide_cyclase"/>
</dbReference>
<dbReference type="PROSITE" id="PS50887">
    <property type="entry name" value="GGDEF"/>
    <property type="match status" value="1"/>
</dbReference>
<proteinExistence type="predicted"/>
<dbReference type="SUPFAM" id="SSF55781">
    <property type="entry name" value="GAF domain-like"/>
    <property type="match status" value="1"/>
</dbReference>
<dbReference type="GO" id="GO:0052621">
    <property type="term" value="F:diguanylate cyclase activity"/>
    <property type="evidence" value="ECO:0007669"/>
    <property type="project" value="UniProtKB-EC"/>
</dbReference>
<dbReference type="RefSeq" id="WP_183367892.1">
    <property type="nucleotide sequence ID" value="NZ_JACIEZ010000010.1"/>
</dbReference>
<dbReference type="EC" id="2.7.7.65" evidence="1"/>
<feature type="domain" description="GGDEF" evidence="2">
    <location>
        <begin position="188"/>
        <end position="317"/>
    </location>
</feature>
<dbReference type="InterPro" id="IPR050469">
    <property type="entry name" value="Diguanylate_Cyclase"/>
</dbReference>
<dbReference type="GO" id="GO:1902201">
    <property type="term" value="P:negative regulation of bacterial-type flagellum-dependent cell motility"/>
    <property type="evidence" value="ECO:0007669"/>
    <property type="project" value="TreeGrafter"/>
</dbReference>
<sequence>MTPNTPFETVRTRIIGGQGDTDIDALTVLATAVTGKPYALVSVLDGPIRWSKAECGISVPPAPRELSFCSACVEAGEILIVDDAASDPRFASLPAVSGRAGIRFYAGLPLHVKVGNIEFDATLCVLDSAPGRLEEGQLDHLKRLGALLRFLLIAKLAAATDHVTGLWNKRTFDETMKAMLAVSRRTGTAVHLCLLDVDHFKTINDSYGHDSGDRVLQSLATLLTSACPADSVLCRLGGDEFAVLYATGGRDAATEFFRKLPSKLQYRLHEGPVVSVTAGHAYFTEDMAGAAPLFKAADMALYEAKRRQRGTSCSFRDLAA</sequence>
<dbReference type="CDD" id="cd01949">
    <property type="entry name" value="GGDEF"/>
    <property type="match status" value="1"/>
</dbReference>
<dbReference type="InterPro" id="IPR043128">
    <property type="entry name" value="Rev_trsase/Diguanyl_cyclase"/>
</dbReference>
<dbReference type="Pfam" id="PF01590">
    <property type="entry name" value="GAF"/>
    <property type="match status" value="1"/>
</dbReference>
<dbReference type="Gene3D" id="3.30.450.40">
    <property type="match status" value="1"/>
</dbReference>
<dbReference type="GO" id="GO:0005886">
    <property type="term" value="C:plasma membrane"/>
    <property type="evidence" value="ECO:0007669"/>
    <property type="project" value="TreeGrafter"/>
</dbReference>
<dbReference type="PANTHER" id="PTHR45138">
    <property type="entry name" value="REGULATORY COMPONENTS OF SENSORY TRANSDUCTION SYSTEM"/>
    <property type="match status" value="1"/>
</dbReference>
<dbReference type="EMBL" id="JACIEZ010000010">
    <property type="protein sequence ID" value="MBB4066638.1"/>
    <property type="molecule type" value="Genomic_DNA"/>
</dbReference>
<dbReference type="InterPro" id="IPR000160">
    <property type="entry name" value="GGDEF_dom"/>
</dbReference>
<gene>
    <name evidence="3" type="ORF">GGR23_003855</name>
</gene>
<dbReference type="Proteomes" id="UP000528286">
    <property type="component" value="Unassembled WGS sequence"/>
</dbReference>
<dbReference type="PANTHER" id="PTHR45138:SF24">
    <property type="entry name" value="DIGUANYLATE CYCLASE DGCC-RELATED"/>
    <property type="match status" value="1"/>
</dbReference>
<comment type="caution">
    <text evidence="3">The sequence shown here is derived from an EMBL/GenBank/DDBJ whole genome shotgun (WGS) entry which is preliminary data.</text>
</comment>
<name>A0A7W6NM67_9HYPH</name>
<dbReference type="Gene3D" id="3.30.70.270">
    <property type="match status" value="1"/>
</dbReference>
<evidence type="ECO:0000313" key="3">
    <source>
        <dbReference type="EMBL" id="MBB4066638.1"/>
    </source>
</evidence>
<dbReference type="GO" id="GO:0043709">
    <property type="term" value="P:cell adhesion involved in single-species biofilm formation"/>
    <property type="evidence" value="ECO:0007669"/>
    <property type="project" value="TreeGrafter"/>
</dbReference>
<reference evidence="3 4" key="1">
    <citation type="submission" date="2020-08" db="EMBL/GenBank/DDBJ databases">
        <title>Genomic Encyclopedia of Type Strains, Phase IV (KMG-IV): sequencing the most valuable type-strain genomes for metagenomic binning, comparative biology and taxonomic classification.</title>
        <authorList>
            <person name="Goeker M."/>
        </authorList>
    </citation>
    <scope>NUCLEOTIDE SEQUENCE [LARGE SCALE GENOMIC DNA]</scope>
    <source>
        <strain evidence="3 4">DSM 29853</strain>
    </source>
</reference>
<dbReference type="SMART" id="SM00267">
    <property type="entry name" value="GGDEF"/>
    <property type="match status" value="1"/>
</dbReference>
<evidence type="ECO:0000313" key="4">
    <source>
        <dbReference type="Proteomes" id="UP000528286"/>
    </source>
</evidence>
<protein>
    <recommendedName>
        <fullName evidence="1">diguanylate cyclase</fullName>
        <ecNumber evidence="1">2.7.7.65</ecNumber>
    </recommendedName>
</protein>
<dbReference type="InterPro" id="IPR029016">
    <property type="entry name" value="GAF-like_dom_sf"/>
</dbReference>
<dbReference type="InterPro" id="IPR003018">
    <property type="entry name" value="GAF"/>
</dbReference>
<keyword evidence="4" id="KW-1185">Reference proteome</keyword>
<dbReference type="NCBIfam" id="TIGR00254">
    <property type="entry name" value="GGDEF"/>
    <property type="match status" value="1"/>
</dbReference>
<evidence type="ECO:0000259" key="2">
    <source>
        <dbReference type="PROSITE" id="PS50887"/>
    </source>
</evidence>
<dbReference type="SUPFAM" id="SSF55073">
    <property type="entry name" value="Nucleotide cyclase"/>
    <property type="match status" value="1"/>
</dbReference>
<evidence type="ECO:0000256" key="1">
    <source>
        <dbReference type="ARBA" id="ARBA00012528"/>
    </source>
</evidence>
<organism evidence="3 4">
    <name type="scientific">Gellertiella hungarica</name>
    <dbReference type="NCBI Taxonomy" id="1572859"/>
    <lineage>
        <taxon>Bacteria</taxon>
        <taxon>Pseudomonadati</taxon>
        <taxon>Pseudomonadota</taxon>
        <taxon>Alphaproteobacteria</taxon>
        <taxon>Hyphomicrobiales</taxon>
        <taxon>Rhizobiaceae</taxon>
        <taxon>Gellertiella</taxon>
    </lineage>
</organism>
<accession>A0A7W6NM67</accession>
<dbReference type="AlphaFoldDB" id="A0A7W6NM67"/>
<dbReference type="Pfam" id="PF00990">
    <property type="entry name" value="GGDEF"/>
    <property type="match status" value="1"/>
</dbReference>